<dbReference type="PROSITE" id="PS50011">
    <property type="entry name" value="PROTEIN_KINASE_DOM"/>
    <property type="match status" value="1"/>
</dbReference>
<dbReference type="InterPro" id="IPR000719">
    <property type="entry name" value="Prot_kinase_dom"/>
</dbReference>
<dbReference type="EMBL" id="MU806145">
    <property type="protein sequence ID" value="KAJ3839137.1"/>
    <property type="molecule type" value="Genomic_DNA"/>
</dbReference>
<dbReference type="Proteomes" id="UP001163846">
    <property type="component" value="Unassembled WGS sequence"/>
</dbReference>
<name>A0AA38PA53_9AGAR</name>
<dbReference type="InterPro" id="IPR008266">
    <property type="entry name" value="Tyr_kinase_AS"/>
</dbReference>
<dbReference type="InterPro" id="IPR040976">
    <property type="entry name" value="Pkinase_fungal"/>
</dbReference>
<feature type="region of interest" description="Disordered" evidence="1">
    <location>
        <begin position="237"/>
        <end position="285"/>
    </location>
</feature>
<feature type="compositionally biased region" description="Polar residues" evidence="1">
    <location>
        <begin position="255"/>
        <end position="268"/>
    </location>
</feature>
<dbReference type="GO" id="GO:0005524">
    <property type="term" value="F:ATP binding"/>
    <property type="evidence" value="ECO:0007669"/>
    <property type="project" value="InterPro"/>
</dbReference>
<sequence>MEPIPEDHPSQITQTPPKKSTHGPKVVDSTPQSKRAATHARDEVPQVIEEVNKFLEDDVSDKVVLTLDEFATIILGLDPKCGIEEKFTLGPESEAVKDAFQAYLKLAIGEADGDKKRRKGRANDEKELYQPLVDLLNLFTCAGEDIDERIFYVQDPRPVLGSLLERKPDLGVIYAQLLDLAENESLSECLAENDIKGVFWGILLFFVEVKHKKGNFIGAIDTDLALAVRATSTNQVPSSSRMLTRSAAKAKEFPTSHTSNLTRSNESPSVPAAGEGSKRKVELTEEQRYKQVKAEEVKAEAKLTPTQGQRRTRIQCASYAKEMLSHGFIRNHAIGIVADDNVVRFQYYDHSKVVESTALNISDDEWKKLFMAMICQLSKLDHEKLGFVPRLHLDTFDHFRNSEQLARDLKDDPEGLVGATYTFTESPQSRITVTIVKVLYRAEGIIGRSSVVAEVRCVCSANRCPKSGCRWHGETKIMKISFPGSDRVSEPELISKAAKKAQSPDDWALNHLPHIILSITIKYHPLDSAQGRLKAHLKENYEERVMRVTIYEKLQPLSELEDLRELAQVFYDILQIHQWLYECVEILHRDLSIGNIMFRRKEGEVYGVLNDFDLSSTVDRMAQGPSSKERTGTRPFMSPDLLNSRWKGGHLPRHDLESLFYIILCLVCRYDELYGLKPCAEPRPFTKWFVGSDADVYAYKHSFLNDKSDLDIQPYFTNFEPWVIDLRDCLLNGYRGRPYLESNPENQASKFARPHSVDYDWDTLDGTVTYKNFRLVMSTFQNVPLETRWPGTKPRTDSSP</sequence>
<organism evidence="3 4">
    <name type="scientific">Lentinula raphanica</name>
    <dbReference type="NCBI Taxonomy" id="153919"/>
    <lineage>
        <taxon>Eukaryota</taxon>
        <taxon>Fungi</taxon>
        <taxon>Dikarya</taxon>
        <taxon>Basidiomycota</taxon>
        <taxon>Agaricomycotina</taxon>
        <taxon>Agaricomycetes</taxon>
        <taxon>Agaricomycetidae</taxon>
        <taxon>Agaricales</taxon>
        <taxon>Marasmiineae</taxon>
        <taxon>Omphalotaceae</taxon>
        <taxon>Lentinula</taxon>
    </lineage>
</organism>
<accession>A0AA38PA53</accession>
<dbReference type="Gene3D" id="1.10.510.10">
    <property type="entry name" value="Transferase(Phosphotransferase) domain 1"/>
    <property type="match status" value="1"/>
</dbReference>
<dbReference type="AlphaFoldDB" id="A0AA38PA53"/>
<dbReference type="InterPro" id="IPR011009">
    <property type="entry name" value="Kinase-like_dom_sf"/>
</dbReference>
<evidence type="ECO:0000313" key="3">
    <source>
        <dbReference type="EMBL" id="KAJ3839137.1"/>
    </source>
</evidence>
<keyword evidence="3" id="KW-0418">Kinase</keyword>
<proteinExistence type="predicted"/>
<dbReference type="GO" id="GO:0004672">
    <property type="term" value="F:protein kinase activity"/>
    <property type="evidence" value="ECO:0007669"/>
    <property type="project" value="InterPro"/>
</dbReference>
<dbReference type="SUPFAM" id="SSF56112">
    <property type="entry name" value="Protein kinase-like (PK-like)"/>
    <property type="match status" value="1"/>
</dbReference>
<evidence type="ECO:0000259" key="2">
    <source>
        <dbReference type="PROSITE" id="PS50011"/>
    </source>
</evidence>
<dbReference type="PROSITE" id="PS00109">
    <property type="entry name" value="PROTEIN_KINASE_TYR"/>
    <property type="match status" value="1"/>
</dbReference>
<keyword evidence="4" id="KW-1185">Reference proteome</keyword>
<protein>
    <submittedName>
        <fullName evidence="3">Protein kinase</fullName>
    </submittedName>
</protein>
<feature type="region of interest" description="Disordered" evidence="1">
    <location>
        <begin position="1"/>
        <end position="43"/>
    </location>
</feature>
<evidence type="ECO:0000256" key="1">
    <source>
        <dbReference type="SAM" id="MobiDB-lite"/>
    </source>
</evidence>
<dbReference type="PANTHER" id="PTHR38248:SF2">
    <property type="entry name" value="FUNK1 11"/>
    <property type="match status" value="1"/>
</dbReference>
<evidence type="ECO:0000313" key="4">
    <source>
        <dbReference type="Proteomes" id="UP001163846"/>
    </source>
</evidence>
<feature type="domain" description="Protein kinase" evidence="2">
    <location>
        <begin position="406"/>
        <end position="800"/>
    </location>
</feature>
<dbReference type="PANTHER" id="PTHR38248">
    <property type="entry name" value="FUNK1 6"/>
    <property type="match status" value="1"/>
</dbReference>
<reference evidence="3" key="1">
    <citation type="submission" date="2022-08" db="EMBL/GenBank/DDBJ databases">
        <authorList>
            <consortium name="DOE Joint Genome Institute"/>
            <person name="Min B."/>
            <person name="Riley R."/>
            <person name="Sierra-Patev S."/>
            <person name="Naranjo-Ortiz M."/>
            <person name="Looney B."/>
            <person name="Konkel Z."/>
            <person name="Slot J.C."/>
            <person name="Sakamoto Y."/>
            <person name="Steenwyk J.L."/>
            <person name="Rokas A."/>
            <person name="Carro J."/>
            <person name="Camarero S."/>
            <person name="Ferreira P."/>
            <person name="Molpeceres G."/>
            <person name="Ruiz-Duenas F.J."/>
            <person name="Serrano A."/>
            <person name="Henrissat B."/>
            <person name="Drula E."/>
            <person name="Hughes K.W."/>
            <person name="Mata J.L."/>
            <person name="Ishikawa N.K."/>
            <person name="Vargas-Isla R."/>
            <person name="Ushijima S."/>
            <person name="Smith C.A."/>
            <person name="Ahrendt S."/>
            <person name="Andreopoulos W."/>
            <person name="He G."/>
            <person name="Labutti K."/>
            <person name="Lipzen A."/>
            <person name="Ng V."/>
            <person name="Sandor L."/>
            <person name="Barry K."/>
            <person name="Martinez A.T."/>
            <person name="Xiao Y."/>
            <person name="Gibbons J.G."/>
            <person name="Terashima K."/>
            <person name="Hibbett D.S."/>
            <person name="Grigoriev I.V."/>
        </authorList>
    </citation>
    <scope>NUCLEOTIDE SEQUENCE</scope>
    <source>
        <strain evidence="3">TFB9207</strain>
    </source>
</reference>
<keyword evidence="3" id="KW-0808">Transferase</keyword>
<gene>
    <name evidence="3" type="ORF">F5878DRAFT_536144</name>
</gene>
<feature type="compositionally biased region" description="Basic and acidic residues" evidence="1">
    <location>
        <begin position="276"/>
        <end position="285"/>
    </location>
</feature>
<comment type="caution">
    <text evidence="3">The sequence shown here is derived from an EMBL/GenBank/DDBJ whole genome shotgun (WGS) entry which is preliminary data.</text>
</comment>
<dbReference type="Pfam" id="PF17667">
    <property type="entry name" value="Pkinase_fungal"/>
    <property type="match status" value="2"/>
</dbReference>